<evidence type="ECO:0000256" key="1">
    <source>
        <dbReference type="SAM" id="MobiDB-lite"/>
    </source>
</evidence>
<feature type="region of interest" description="Disordered" evidence="1">
    <location>
        <begin position="50"/>
        <end position="84"/>
    </location>
</feature>
<dbReference type="Proteomes" id="UP000002668">
    <property type="component" value="Genome"/>
</dbReference>
<feature type="compositionally biased region" description="Polar residues" evidence="1">
    <location>
        <begin position="54"/>
        <end position="64"/>
    </location>
</feature>
<sequence length="84" mass="9082">MSRAEAEPAMLCRAFSGRGEEGKRGSLASVRSFPIYLHIPSTIYCTSPGPCPLRSSTRSPQHGQRGQVKSLKALQPALRNATQV</sequence>
<evidence type="ECO:0000313" key="3">
    <source>
        <dbReference type="Proteomes" id="UP000002668"/>
    </source>
</evidence>
<dbReference type="AlphaFoldDB" id="E5AFS6"/>
<dbReference type="InParanoid" id="E5AFS6"/>
<proteinExistence type="predicted"/>
<evidence type="ECO:0000313" key="2">
    <source>
        <dbReference type="EMBL" id="CBY02065.1"/>
    </source>
</evidence>
<dbReference type="HOGENOM" id="CLU_2527900_0_0_1"/>
<accession>E5AFS6</accession>
<organism evidence="2 3">
    <name type="scientific">Leptosphaeria maculans (strain JN3 / isolate v23.1.3 / race Av1-4-5-6-7-8)</name>
    <name type="common">Blackleg fungus</name>
    <name type="synonym">Phoma lingam</name>
    <dbReference type="NCBI Taxonomy" id="985895"/>
    <lineage>
        <taxon>Eukaryota</taxon>
        <taxon>Fungi</taxon>
        <taxon>Dikarya</taxon>
        <taxon>Ascomycota</taxon>
        <taxon>Pezizomycotina</taxon>
        <taxon>Dothideomycetes</taxon>
        <taxon>Pleosporomycetidae</taxon>
        <taxon>Pleosporales</taxon>
        <taxon>Pleosporineae</taxon>
        <taxon>Leptosphaeriaceae</taxon>
        <taxon>Plenodomus</taxon>
        <taxon>Plenodomus lingam/Leptosphaeria maculans species complex</taxon>
    </lineage>
</organism>
<name>E5AFS6_LEPMJ</name>
<keyword evidence="3" id="KW-1185">Reference proteome</keyword>
<dbReference type="VEuPathDB" id="FungiDB:LEMA_uP008520.1"/>
<gene>
    <name evidence="2" type="ORF">LEMA_uP008520.1</name>
</gene>
<dbReference type="EMBL" id="FP929139">
    <property type="protein sequence ID" value="CBY02065.1"/>
    <property type="molecule type" value="Genomic_DNA"/>
</dbReference>
<reference evidence="3" key="1">
    <citation type="journal article" date="2011" name="Nat. Commun.">
        <title>Effector diversification within compartments of the Leptosphaeria maculans genome affected by Repeat-Induced Point mutations.</title>
        <authorList>
            <person name="Rouxel T."/>
            <person name="Grandaubert J."/>
            <person name="Hane J.K."/>
            <person name="Hoede C."/>
            <person name="van de Wouw A.P."/>
            <person name="Couloux A."/>
            <person name="Dominguez V."/>
            <person name="Anthouard V."/>
            <person name="Bally P."/>
            <person name="Bourras S."/>
            <person name="Cozijnsen A.J."/>
            <person name="Ciuffetti L.M."/>
            <person name="Degrave A."/>
            <person name="Dilmaghani A."/>
            <person name="Duret L."/>
            <person name="Fudal I."/>
            <person name="Goodwin S.B."/>
            <person name="Gout L."/>
            <person name="Glaser N."/>
            <person name="Linglin J."/>
            <person name="Kema G.H.J."/>
            <person name="Lapalu N."/>
            <person name="Lawrence C.B."/>
            <person name="May K."/>
            <person name="Meyer M."/>
            <person name="Ollivier B."/>
            <person name="Poulain J."/>
            <person name="Schoch C.L."/>
            <person name="Simon A."/>
            <person name="Spatafora J.W."/>
            <person name="Stachowiak A."/>
            <person name="Turgeon B.G."/>
            <person name="Tyler B.M."/>
            <person name="Vincent D."/>
            <person name="Weissenbach J."/>
            <person name="Amselem J."/>
            <person name="Quesneville H."/>
            <person name="Oliver R.P."/>
            <person name="Wincker P."/>
            <person name="Balesdent M.-H."/>
            <person name="Howlett B.J."/>
        </authorList>
    </citation>
    <scope>NUCLEOTIDE SEQUENCE [LARGE SCALE GENOMIC DNA]</scope>
    <source>
        <strain evidence="3">JN3 / isolate v23.1.3 / race Av1-4-5-6-7-8</strain>
    </source>
</reference>
<protein>
    <submittedName>
        <fullName evidence="2">Predicted protein</fullName>
    </submittedName>
</protein>
<dbReference type="GeneID" id="13286348"/>